<keyword evidence="2" id="KW-1185">Reference proteome</keyword>
<name>A0AAD4G4V5_BOLED</name>
<reference evidence="1" key="2">
    <citation type="journal article" date="2020" name="Nat. Commun.">
        <title>Large-scale genome sequencing of mycorrhizal fungi provides insights into the early evolution of symbiotic traits.</title>
        <authorList>
            <person name="Miyauchi S."/>
            <person name="Kiss E."/>
            <person name="Kuo A."/>
            <person name="Drula E."/>
            <person name="Kohler A."/>
            <person name="Sanchez-Garcia M."/>
            <person name="Morin E."/>
            <person name="Andreopoulos B."/>
            <person name="Barry K.W."/>
            <person name="Bonito G."/>
            <person name="Buee M."/>
            <person name="Carver A."/>
            <person name="Chen C."/>
            <person name="Cichocki N."/>
            <person name="Clum A."/>
            <person name="Culley D."/>
            <person name="Crous P.W."/>
            <person name="Fauchery L."/>
            <person name="Girlanda M."/>
            <person name="Hayes R.D."/>
            <person name="Keri Z."/>
            <person name="LaButti K."/>
            <person name="Lipzen A."/>
            <person name="Lombard V."/>
            <person name="Magnuson J."/>
            <person name="Maillard F."/>
            <person name="Murat C."/>
            <person name="Nolan M."/>
            <person name="Ohm R.A."/>
            <person name="Pangilinan J."/>
            <person name="Pereira M.F."/>
            <person name="Perotto S."/>
            <person name="Peter M."/>
            <person name="Pfister S."/>
            <person name="Riley R."/>
            <person name="Sitrit Y."/>
            <person name="Stielow J.B."/>
            <person name="Szollosi G."/>
            <person name="Zifcakova L."/>
            <person name="Stursova M."/>
            <person name="Spatafora J.W."/>
            <person name="Tedersoo L."/>
            <person name="Vaario L.M."/>
            <person name="Yamada A."/>
            <person name="Yan M."/>
            <person name="Wang P."/>
            <person name="Xu J."/>
            <person name="Bruns T."/>
            <person name="Baldrian P."/>
            <person name="Vilgalys R."/>
            <person name="Dunand C."/>
            <person name="Henrissat B."/>
            <person name="Grigoriev I.V."/>
            <person name="Hibbett D."/>
            <person name="Nagy L.G."/>
            <person name="Martin F.M."/>
        </authorList>
    </citation>
    <scope>NUCLEOTIDE SEQUENCE</scope>
    <source>
        <strain evidence="1">BED1</strain>
    </source>
</reference>
<evidence type="ECO:0000313" key="2">
    <source>
        <dbReference type="Proteomes" id="UP001194468"/>
    </source>
</evidence>
<organism evidence="1 2">
    <name type="scientific">Boletus edulis BED1</name>
    <dbReference type="NCBI Taxonomy" id="1328754"/>
    <lineage>
        <taxon>Eukaryota</taxon>
        <taxon>Fungi</taxon>
        <taxon>Dikarya</taxon>
        <taxon>Basidiomycota</taxon>
        <taxon>Agaricomycotina</taxon>
        <taxon>Agaricomycetes</taxon>
        <taxon>Agaricomycetidae</taxon>
        <taxon>Boletales</taxon>
        <taxon>Boletineae</taxon>
        <taxon>Boletaceae</taxon>
        <taxon>Boletoideae</taxon>
        <taxon>Boletus</taxon>
    </lineage>
</organism>
<accession>A0AAD4G4V5</accession>
<protein>
    <submittedName>
        <fullName evidence="1">Uncharacterized protein</fullName>
    </submittedName>
</protein>
<dbReference type="EMBL" id="WHUW01000363">
    <property type="protein sequence ID" value="KAF8415174.1"/>
    <property type="molecule type" value="Genomic_DNA"/>
</dbReference>
<feature type="non-terminal residue" evidence="1">
    <location>
        <position position="111"/>
    </location>
</feature>
<proteinExistence type="predicted"/>
<dbReference type="Proteomes" id="UP001194468">
    <property type="component" value="Unassembled WGS sequence"/>
</dbReference>
<sequence length="111" mass="12139">KKTLVSGIIVHGMNQKANILQSLLGFFMQSTHTPYKVIDTFARVGVSISTDAINLAICFLSAESQNTLRDLGQSLLASYAYDNFNIDLKSDVPSVEKSTESLKHLTSGLLF</sequence>
<feature type="non-terminal residue" evidence="1">
    <location>
        <position position="1"/>
    </location>
</feature>
<reference evidence="1" key="1">
    <citation type="submission" date="2019-10" db="EMBL/GenBank/DDBJ databases">
        <authorList>
            <consortium name="DOE Joint Genome Institute"/>
            <person name="Kuo A."/>
            <person name="Miyauchi S."/>
            <person name="Kiss E."/>
            <person name="Drula E."/>
            <person name="Kohler A."/>
            <person name="Sanchez-Garcia M."/>
            <person name="Andreopoulos B."/>
            <person name="Barry K.W."/>
            <person name="Bonito G."/>
            <person name="Buee M."/>
            <person name="Carver A."/>
            <person name="Chen C."/>
            <person name="Cichocki N."/>
            <person name="Clum A."/>
            <person name="Culley D."/>
            <person name="Crous P.W."/>
            <person name="Fauchery L."/>
            <person name="Girlanda M."/>
            <person name="Hayes R."/>
            <person name="Keri Z."/>
            <person name="LaButti K."/>
            <person name="Lipzen A."/>
            <person name="Lombard V."/>
            <person name="Magnuson J."/>
            <person name="Maillard F."/>
            <person name="Morin E."/>
            <person name="Murat C."/>
            <person name="Nolan M."/>
            <person name="Ohm R."/>
            <person name="Pangilinan J."/>
            <person name="Pereira M."/>
            <person name="Perotto S."/>
            <person name="Peter M."/>
            <person name="Riley R."/>
            <person name="Sitrit Y."/>
            <person name="Stielow B."/>
            <person name="Szollosi G."/>
            <person name="Zifcakova L."/>
            <person name="Stursova M."/>
            <person name="Spatafora J.W."/>
            <person name="Tedersoo L."/>
            <person name="Vaario L.-M."/>
            <person name="Yamada A."/>
            <person name="Yan M."/>
            <person name="Wang P."/>
            <person name="Xu J."/>
            <person name="Bruns T."/>
            <person name="Baldrian P."/>
            <person name="Vilgalys R."/>
            <person name="Henrissat B."/>
            <person name="Grigoriev I.V."/>
            <person name="Hibbett D."/>
            <person name="Nagy L.G."/>
            <person name="Martin F.M."/>
        </authorList>
    </citation>
    <scope>NUCLEOTIDE SEQUENCE</scope>
    <source>
        <strain evidence="1">BED1</strain>
    </source>
</reference>
<evidence type="ECO:0000313" key="1">
    <source>
        <dbReference type="EMBL" id="KAF8415174.1"/>
    </source>
</evidence>
<dbReference type="AlphaFoldDB" id="A0AAD4G4V5"/>
<comment type="caution">
    <text evidence="1">The sequence shown here is derived from an EMBL/GenBank/DDBJ whole genome shotgun (WGS) entry which is preliminary data.</text>
</comment>
<gene>
    <name evidence="1" type="ORF">L210DRAFT_3323217</name>
</gene>